<evidence type="ECO:0000313" key="2">
    <source>
        <dbReference type="Proteomes" id="UP001280121"/>
    </source>
</evidence>
<evidence type="ECO:0000313" key="1">
    <source>
        <dbReference type="EMBL" id="KAK2653138.1"/>
    </source>
</evidence>
<dbReference type="PANTHER" id="PTHR31286:SF60">
    <property type="entry name" value="PROTEIN, PUTATIVE-RELATED"/>
    <property type="match status" value="1"/>
</dbReference>
<proteinExistence type="predicted"/>
<dbReference type="InterPro" id="IPR040256">
    <property type="entry name" value="At4g02000-like"/>
</dbReference>
<protein>
    <recommendedName>
        <fullName evidence="3">DUF4283 domain-containing protein</fullName>
    </recommendedName>
</protein>
<dbReference type="PANTHER" id="PTHR31286">
    <property type="entry name" value="GLYCINE-RICH CELL WALL STRUCTURAL PROTEIN 1.8-LIKE"/>
    <property type="match status" value="1"/>
</dbReference>
<keyword evidence="2" id="KW-1185">Reference proteome</keyword>
<accession>A0AAD9X5R3</accession>
<gene>
    <name evidence="1" type="ORF">Ddye_012994</name>
</gene>
<organism evidence="1 2">
    <name type="scientific">Dipteronia dyeriana</name>
    <dbReference type="NCBI Taxonomy" id="168575"/>
    <lineage>
        <taxon>Eukaryota</taxon>
        <taxon>Viridiplantae</taxon>
        <taxon>Streptophyta</taxon>
        <taxon>Embryophyta</taxon>
        <taxon>Tracheophyta</taxon>
        <taxon>Spermatophyta</taxon>
        <taxon>Magnoliopsida</taxon>
        <taxon>eudicotyledons</taxon>
        <taxon>Gunneridae</taxon>
        <taxon>Pentapetalae</taxon>
        <taxon>rosids</taxon>
        <taxon>malvids</taxon>
        <taxon>Sapindales</taxon>
        <taxon>Sapindaceae</taxon>
        <taxon>Hippocastanoideae</taxon>
        <taxon>Acereae</taxon>
        <taxon>Dipteronia</taxon>
    </lineage>
</organism>
<dbReference type="AlphaFoldDB" id="A0AAD9X5R3"/>
<reference evidence="1" key="1">
    <citation type="journal article" date="2023" name="Plant J.">
        <title>Genome sequences and population genomics provide insights into the demographic history, inbreeding, and mutation load of two 'living fossil' tree species of Dipteronia.</title>
        <authorList>
            <person name="Feng Y."/>
            <person name="Comes H.P."/>
            <person name="Chen J."/>
            <person name="Zhu S."/>
            <person name="Lu R."/>
            <person name="Zhang X."/>
            <person name="Li P."/>
            <person name="Qiu J."/>
            <person name="Olsen K.M."/>
            <person name="Qiu Y."/>
        </authorList>
    </citation>
    <scope>NUCLEOTIDE SEQUENCE</scope>
    <source>
        <strain evidence="1">KIB01</strain>
    </source>
</reference>
<dbReference type="Proteomes" id="UP001280121">
    <property type="component" value="Unassembled WGS sequence"/>
</dbReference>
<sequence length="434" mass="47574">MGSSLPMSSIRGTSLKKLFKVSPNPVDYVSSPLILSKKGGYVAVWVDPSVFKSRFEACKYSLIGRVVLSYGKGYFQIILNLDVDKNMVWSLGSLSLKPVVLLLQPWIPFNPALQKSSNAQVWVHFYDLSWEYWHLKIVSDLPRGIRVPLRLDMATLEGDFGYLTHVLMDIDVSIVPSSSLFLERDDSQSSFISVEYENLTALCSTCSSIGHLPNAFRWNKSDKGILVSSSSDPVLSMGTFTSIVDSPSVTSLVGLTISVVVAQQSMSVDVILIVPRSLTIVSISIVLVVHDSPMDIGSDLSLDLSVGQASSFLGSETILESSSTSGLIFDGHFTILKQTLLVIDSLVQTVPTIMRPFSLQRPSLLYAAHEADEDKVQDADFFTFPLISVLYWNCHGAHESLGLHSLARSSCEDFKSVIEDCDLIGVHSQGACFT</sequence>
<evidence type="ECO:0008006" key="3">
    <source>
        <dbReference type="Google" id="ProtNLM"/>
    </source>
</evidence>
<comment type="caution">
    <text evidence="1">The sequence shown here is derived from an EMBL/GenBank/DDBJ whole genome shotgun (WGS) entry which is preliminary data.</text>
</comment>
<dbReference type="EMBL" id="JANJYI010000004">
    <property type="protein sequence ID" value="KAK2653138.1"/>
    <property type="molecule type" value="Genomic_DNA"/>
</dbReference>
<name>A0AAD9X5R3_9ROSI</name>